<comment type="caution">
    <text evidence="6">The sequence shown here is derived from an EMBL/GenBank/DDBJ whole genome shotgun (WGS) entry which is preliminary data.</text>
</comment>
<dbReference type="Proteomes" id="UP001296776">
    <property type="component" value="Unassembled WGS sequence"/>
</dbReference>
<evidence type="ECO:0000256" key="1">
    <source>
        <dbReference type="ARBA" id="ARBA00009481"/>
    </source>
</evidence>
<feature type="domain" description="Glycosyl transferase family 1" evidence="4">
    <location>
        <begin position="170"/>
        <end position="339"/>
    </location>
</feature>
<reference evidence="6" key="1">
    <citation type="submission" date="2017-08" db="EMBL/GenBank/DDBJ databases">
        <authorList>
            <person name="Imhoff J.F."/>
            <person name="Rahn T."/>
            <person name="Kuenzel S."/>
            <person name="Neulinger S.C."/>
        </authorList>
    </citation>
    <scope>NUCLEOTIDE SEQUENCE</scope>
    <source>
        <strain evidence="6">DSM 11080</strain>
    </source>
</reference>
<dbReference type="CDD" id="cd03811">
    <property type="entry name" value="GT4_GT28_WabH-like"/>
    <property type="match status" value="1"/>
</dbReference>
<dbReference type="Gene3D" id="3.40.50.2000">
    <property type="entry name" value="Glycogen Phosphorylase B"/>
    <property type="match status" value="2"/>
</dbReference>
<proteinExistence type="inferred from homology"/>
<dbReference type="PANTHER" id="PTHR12526">
    <property type="entry name" value="GLYCOSYLTRANSFERASE"/>
    <property type="match status" value="1"/>
</dbReference>
<dbReference type="AlphaFoldDB" id="A0AAJ0X8M8"/>
<name>A0AAJ0X8M8_9GAMM</name>
<evidence type="ECO:0000313" key="6">
    <source>
        <dbReference type="EMBL" id="MBK1703263.1"/>
    </source>
</evidence>
<keyword evidence="7" id="KW-1185">Reference proteome</keyword>
<evidence type="ECO:0000313" key="7">
    <source>
        <dbReference type="Proteomes" id="UP001296776"/>
    </source>
</evidence>
<dbReference type="GO" id="GO:0016757">
    <property type="term" value="F:glycosyltransferase activity"/>
    <property type="evidence" value="ECO:0007669"/>
    <property type="project" value="UniProtKB-KW"/>
</dbReference>
<keyword evidence="3" id="KW-0808">Transferase</keyword>
<dbReference type="Pfam" id="PF13439">
    <property type="entry name" value="Glyco_transf_4"/>
    <property type="match status" value="1"/>
</dbReference>
<dbReference type="EMBL" id="NRSJ01000002">
    <property type="protein sequence ID" value="MBK1703263.1"/>
    <property type="molecule type" value="Genomic_DNA"/>
</dbReference>
<dbReference type="InterPro" id="IPR028098">
    <property type="entry name" value="Glyco_trans_4-like_N"/>
</dbReference>
<reference evidence="6" key="2">
    <citation type="journal article" date="2020" name="Microorganisms">
        <title>Osmotic Adaptation and Compatible Solute Biosynthesis of Phototrophic Bacteria as Revealed from Genome Analyses.</title>
        <authorList>
            <person name="Imhoff J.F."/>
            <person name="Rahn T."/>
            <person name="Kunzel S."/>
            <person name="Keller A."/>
            <person name="Neulinger S.C."/>
        </authorList>
    </citation>
    <scope>NUCLEOTIDE SEQUENCE</scope>
    <source>
        <strain evidence="6">DSM 11080</strain>
    </source>
</reference>
<evidence type="ECO:0000256" key="3">
    <source>
        <dbReference type="ARBA" id="ARBA00022679"/>
    </source>
</evidence>
<comment type="similarity">
    <text evidence="1">Belongs to the glycosyltransferase group 1 family. Glycosyltransferase 4 subfamily.</text>
</comment>
<evidence type="ECO:0000256" key="2">
    <source>
        <dbReference type="ARBA" id="ARBA00022676"/>
    </source>
</evidence>
<dbReference type="PANTHER" id="PTHR12526:SF640">
    <property type="entry name" value="COLANIC ACID BIOSYNTHESIS GLYCOSYLTRANSFERASE WCAL-RELATED"/>
    <property type="match status" value="1"/>
</dbReference>
<dbReference type="Pfam" id="PF00534">
    <property type="entry name" value="Glycos_transf_1"/>
    <property type="match status" value="1"/>
</dbReference>
<organism evidence="6 7">
    <name type="scientific">Halochromatium glycolicum</name>
    <dbReference type="NCBI Taxonomy" id="85075"/>
    <lineage>
        <taxon>Bacteria</taxon>
        <taxon>Pseudomonadati</taxon>
        <taxon>Pseudomonadota</taxon>
        <taxon>Gammaproteobacteria</taxon>
        <taxon>Chromatiales</taxon>
        <taxon>Chromatiaceae</taxon>
        <taxon>Halochromatium</taxon>
    </lineage>
</organism>
<evidence type="ECO:0000259" key="4">
    <source>
        <dbReference type="Pfam" id="PF00534"/>
    </source>
</evidence>
<protein>
    <submittedName>
        <fullName evidence="6">Glycosyltransferase</fullName>
    </submittedName>
</protein>
<evidence type="ECO:0000259" key="5">
    <source>
        <dbReference type="Pfam" id="PF13439"/>
    </source>
</evidence>
<keyword evidence="2" id="KW-0328">Glycosyltransferase</keyword>
<dbReference type="SUPFAM" id="SSF53756">
    <property type="entry name" value="UDP-Glycosyltransferase/glycogen phosphorylase"/>
    <property type="match status" value="1"/>
</dbReference>
<dbReference type="InterPro" id="IPR001296">
    <property type="entry name" value="Glyco_trans_1"/>
</dbReference>
<accession>A0AAJ0X8M8</accession>
<sequence>MGWPSSLQLIGSKGLGGAERWFQRFCDALADCRAPAAMGIRSGSGIDQARREGIGAQLPCYRLPFRTVWDPISRMDATRLMRRVKPQIVQTYMGRATRLTQPHQLGRPRPLHVARLGGYYRLGPYRHADAWVGNTRQLCDWMVAQGLPSSRVHQIYNFVDPAPELALIERERLRQDLGLIEDEWALLALGRFVTFKGHHYLIDALARLPTEIDGRPWRLLLLGEGPLEAALRSQAEASDVADRILWLGWRSDADAYLQLADLVVFPSLESETLGNVILEAWAHSRPLVTTACRGALEITRHGEDAWRVPCTDSVALAKGIEKVLNDPGLGSSLARRGRERVERDFSRDAIMQQYWALYTDLANHG</sequence>
<gene>
    <name evidence="6" type="ORF">CKO40_01525</name>
</gene>
<feature type="domain" description="Glycosyltransferase subfamily 4-like N-terminal" evidence="5">
    <location>
        <begin position="16"/>
        <end position="161"/>
    </location>
</feature>